<protein>
    <submittedName>
        <fullName evidence="3">Uncharacterized protein</fullName>
    </submittedName>
</protein>
<accession>A0A498ME26</accession>
<organism evidence="3 4">
    <name type="scientific">Labeo rohita</name>
    <name type="common">Indian major carp</name>
    <name type="synonym">Cyprinus rohita</name>
    <dbReference type="NCBI Taxonomy" id="84645"/>
    <lineage>
        <taxon>Eukaryota</taxon>
        <taxon>Metazoa</taxon>
        <taxon>Chordata</taxon>
        <taxon>Craniata</taxon>
        <taxon>Vertebrata</taxon>
        <taxon>Euteleostomi</taxon>
        <taxon>Actinopterygii</taxon>
        <taxon>Neopterygii</taxon>
        <taxon>Teleostei</taxon>
        <taxon>Ostariophysi</taxon>
        <taxon>Cypriniformes</taxon>
        <taxon>Cyprinidae</taxon>
        <taxon>Labeoninae</taxon>
        <taxon>Labeonini</taxon>
        <taxon>Labeo</taxon>
    </lineage>
</organism>
<comment type="caution">
    <text evidence="3">The sequence shown here is derived from an EMBL/GenBank/DDBJ whole genome shotgun (WGS) entry which is preliminary data.</text>
</comment>
<proteinExistence type="predicted"/>
<keyword evidence="2" id="KW-0812">Transmembrane</keyword>
<keyword evidence="2" id="KW-0472">Membrane</keyword>
<dbReference type="EMBL" id="QBIY01012829">
    <property type="protein sequence ID" value="RXN15745.1"/>
    <property type="molecule type" value="Genomic_DNA"/>
</dbReference>
<reference evidence="3 4" key="1">
    <citation type="submission" date="2018-03" db="EMBL/GenBank/DDBJ databases">
        <title>Draft genome sequence of Rohu Carp (Labeo rohita).</title>
        <authorList>
            <person name="Das P."/>
            <person name="Kushwaha B."/>
            <person name="Joshi C.G."/>
            <person name="Kumar D."/>
            <person name="Nagpure N.S."/>
            <person name="Sahoo L."/>
            <person name="Das S.P."/>
            <person name="Bit A."/>
            <person name="Patnaik S."/>
            <person name="Meher P.K."/>
            <person name="Jayasankar P."/>
            <person name="Koringa P.G."/>
            <person name="Patel N.V."/>
            <person name="Hinsu A.T."/>
            <person name="Kumar R."/>
            <person name="Pandey M."/>
            <person name="Agarwal S."/>
            <person name="Srivastava S."/>
            <person name="Singh M."/>
            <person name="Iquebal M.A."/>
            <person name="Jaiswal S."/>
            <person name="Angadi U.B."/>
            <person name="Kumar N."/>
            <person name="Raza M."/>
            <person name="Shah T.M."/>
            <person name="Rai A."/>
            <person name="Jena J.K."/>
        </authorList>
    </citation>
    <scope>NUCLEOTIDE SEQUENCE [LARGE SCALE GENOMIC DNA]</scope>
    <source>
        <strain evidence="3">DASCIFA01</strain>
        <tissue evidence="3">Testis</tissue>
    </source>
</reference>
<feature type="compositionally biased region" description="Low complexity" evidence="1">
    <location>
        <begin position="1"/>
        <end position="14"/>
    </location>
</feature>
<feature type="compositionally biased region" description="Low complexity" evidence="1">
    <location>
        <begin position="30"/>
        <end position="50"/>
    </location>
</feature>
<name>A0A498ME26_LABRO</name>
<dbReference type="Proteomes" id="UP000290572">
    <property type="component" value="Unassembled WGS sequence"/>
</dbReference>
<keyword evidence="2" id="KW-1133">Transmembrane helix</keyword>
<keyword evidence="4" id="KW-1185">Reference proteome</keyword>
<dbReference type="AlphaFoldDB" id="A0A498ME26"/>
<evidence type="ECO:0000256" key="1">
    <source>
        <dbReference type="SAM" id="MobiDB-lite"/>
    </source>
</evidence>
<feature type="transmembrane region" description="Helical" evidence="2">
    <location>
        <begin position="102"/>
        <end position="125"/>
    </location>
</feature>
<feature type="region of interest" description="Disordered" evidence="1">
    <location>
        <begin position="1"/>
        <end position="50"/>
    </location>
</feature>
<gene>
    <name evidence="3" type="ORF">ROHU_027907</name>
</gene>
<evidence type="ECO:0000256" key="2">
    <source>
        <dbReference type="SAM" id="Phobius"/>
    </source>
</evidence>
<sequence>MKKSSAPSSRLSLSVGITSGERARPGPGAGSRDGASAGRPPLGPPLSSLAQQLRKRTAEVTLTNLDLQSQTNGLAGDVNLCASEPGGLLFPDLLSLESSSSIYVGLSVFVTHAGIVLPVFCAGFHP</sequence>
<evidence type="ECO:0000313" key="3">
    <source>
        <dbReference type="EMBL" id="RXN15745.1"/>
    </source>
</evidence>
<evidence type="ECO:0000313" key="4">
    <source>
        <dbReference type="Proteomes" id="UP000290572"/>
    </source>
</evidence>